<sequence length="332" mass="35350">MFVAGNSKLTSMTDSTDGTTTEITTFGETMLRLAPERGERLETAESLDFRTAGAESNVAIAASRLGADAVWISKLPETSLGRRVTTEVRSHGVTPAVAWSDEGRQGAYYIEEGGEPRGTNVIYDRHDAAITTAKPDDVPIDTIRSSDVFFTTGITPALSETLYETTAELLDVDTTTAFDLNYRSKLWSQSTAQSAYEDLLPKVDLLFAPERDAQSILGVDGTGEAIADELRTRFDCETVVVTRGADGAVASTAEGSASQAAFDTETFDPIGTGDAFVGAFLSRYVRDASVSEALTWAAATAALKRTIKGDLAVITEDEVEAVIADDGAGIDR</sequence>
<dbReference type="PANTHER" id="PTHR43320:SF2">
    <property type="entry name" value="2-DEHYDRO-3-DEOXYGLUCONOKINASE_2-DEHYDRO-3-DEOXYGALACTONOKINASE"/>
    <property type="match status" value="1"/>
</dbReference>
<comment type="similarity">
    <text evidence="1">Belongs to the carbohydrate kinase PfkB family.</text>
</comment>
<gene>
    <name evidence="6" type="ORF">C477_00690</name>
</gene>
<proteinExistence type="inferred from homology"/>
<evidence type="ECO:0000256" key="3">
    <source>
        <dbReference type="ARBA" id="ARBA00022777"/>
    </source>
</evidence>
<dbReference type="CDD" id="cd01166">
    <property type="entry name" value="KdgK"/>
    <property type="match status" value="1"/>
</dbReference>
<reference evidence="6 7" key="1">
    <citation type="journal article" date="2014" name="PLoS Genet.">
        <title>Phylogenetically driven sequencing of extremely halophilic archaea reveals strategies for static and dynamic osmo-response.</title>
        <authorList>
            <person name="Becker E.A."/>
            <person name="Seitzer P.M."/>
            <person name="Tritt A."/>
            <person name="Larsen D."/>
            <person name="Krusor M."/>
            <person name="Yao A.I."/>
            <person name="Wu D."/>
            <person name="Madern D."/>
            <person name="Eisen J.A."/>
            <person name="Darling A.E."/>
            <person name="Facciotti M.T."/>
        </authorList>
    </citation>
    <scope>NUCLEOTIDE SEQUENCE [LARGE SCALE GENOMIC DNA]</scope>
    <source>
        <strain evidence="6 7">JCM 13891</strain>
    </source>
</reference>
<feature type="region of interest" description="Disordered" evidence="4">
    <location>
        <begin position="1"/>
        <end position="20"/>
    </location>
</feature>
<dbReference type="EMBL" id="AOIS01000005">
    <property type="protein sequence ID" value="ELZ24433.1"/>
    <property type="molecule type" value="Genomic_DNA"/>
</dbReference>
<feature type="domain" description="Carbohydrate kinase PfkB" evidence="5">
    <location>
        <begin position="21"/>
        <end position="309"/>
    </location>
</feature>
<comment type="caution">
    <text evidence="6">The sequence shown here is derived from an EMBL/GenBank/DDBJ whole genome shotgun (WGS) entry which is preliminary data.</text>
</comment>
<name>M0CP62_9EURY</name>
<evidence type="ECO:0000256" key="2">
    <source>
        <dbReference type="ARBA" id="ARBA00022679"/>
    </source>
</evidence>
<dbReference type="Gene3D" id="3.40.1190.20">
    <property type="match status" value="1"/>
</dbReference>
<feature type="compositionally biased region" description="Low complexity" evidence="4">
    <location>
        <begin position="10"/>
        <end position="20"/>
    </location>
</feature>
<evidence type="ECO:0000259" key="5">
    <source>
        <dbReference type="Pfam" id="PF00294"/>
    </source>
</evidence>
<evidence type="ECO:0000313" key="7">
    <source>
        <dbReference type="Proteomes" id="UP000011657"/>
    </source>
</evidence>
<dbReference type="InterPro" id="IPR011611">
    <property type="entry name" value="PfkB_dom"/>
</dbReference>
<dbReference type="AlphaFoldDB" id="M0CP62"/>
<dbReference type="Proteomes" id="UP000011657">
    <property type="component" value="Unassembled WGS sequence"/>
</dbReference>
<evidence type="ECO:0000313" key="6">
    <source>
        <dbReference type="EMBL" id="ELZ24433.1"/>
    </source>
</evidence>
<dbReference type="NCBIfam" id="NF041332">
    <property type="entry name" value="KDG_KDGal_kin_Halo"/>
    <property type="match status" value="1"/>
</dbReference>
<dbReference type="PANTHER" id="PTHR43320">
    <property type="entry name" value="SUGAR KINASE"/>
    <property type="match status" value="1"/>
</dbReference>
<dbReference type="PATRIC" id="fig|1227488.3.peg.141"/>
<dbReference type="InterPro" id="IPR002139">
    <property type="entry name" value="Ribo/fructo_kinase"/>
</dbReference>
<dbReference type="InterPro" id="IPR029056">
    <property type="entry name" value="Ribokinase-like"/>
</dbReference>
<keyword evidence="3" id="KW-0418">Kinase</keyword>
<keyword evidence="7" id="KW-1185">Reference proteome</keyword>
<keyword evidence="2" id="KW-0808">Transferase</keyword>
<protein>
    <submittedName>
        <fullName evidence="6">PfkB domain-containing protein</fullName>
    </submittedName>
</protein>
<dbReference type="Pfam" id="PF00294">
    <property type="entry name" value="PfkB"/>
    <property type="match status" value="1"/>
</dbReference>
<evidence type="ECO:0000256" key="4">
    <source>
        <dbReference type="SAM" id="MobiDB-lite"/>
    </source>
</evidence>
<dbReference type="InterPro" id="IPR052700">
    <property type="entry name" value="Carb_kinase_PfkB-like"/>
</dbReference>
<dbReference type="eggNOG" id="arCOG00014">
    <property type="taxonomic scope" value="Archaea"/>
</dbReference>
<dbReference type="STRING" id="1227488.C477_00690"/>
<organism evidence="6 7">
    <name type="scientific">Haloterrigena salina JCM 13891</name>
    <dbReference type="NCBI Taxonomy" id="1227488"/>
    <lineage>
        <taxon>Archaea</taxon>
        <taxon>Methanobacteriati</taxon>
        <taxon>Methanobacteriota</taxon>
        <taxon>Stenosarchaea group</taxon>
        <taxon>Halobacteria</taxon>
        <taxon>Halobacteriales</taxon>
        <taxon>Natrialbaceae</taxon>
        <taxon>Haloterrigena</taxon>
    </lineage>
</organism>
<dbReference type="SUPFAM" id="SSF53613">
    <property type="entry name" value="Ribokinase-like"/>
    <property type="match status" value="1"/>
</dbReference>
<dbReference type="GO" id="GO:0016301">
    <property type="term" value="F:kinase activity"/>
    <property type="evidence" value="ECO:0007669"/>
    <property type="project" value="UniProtKB-KW"/>
</dbReference>
<dbReference type="PRINTS" id="PR00990">
    <property type="entry name" value="RIBOKINASE"/>
</dbReference>
<evidence type="ECO:0000256" key="1">
    <source>
        <dbReference type="ARBA" id="ARBA00010688"/>
    </source>
</evidence>
<dbReference type="InterPro" id="IPR054871">
    <property type="entry name" value="KDG_KDGal_kin_Halo"/>
</dbReference>
<accession>M0CP62</accession>